<proteinExistence type="predicted"/>
<organism evidence="1">
    <name type="scientific">Siphoviridae sp. cteoh1</name>
    <dbReference type="NCBI Taxonomy" id="2826407"/>
    <lineage>
        <taxon>Viruses</taxon>
        <taxon>Duplodnaviria</taxon>
        <taxon>Heunggongvirae</taxon>
        <taxon>Uroviricota</taxon>
        <taxon>Caudoviricetes</taxon>
    </lineage>
</organism>
<protein>
    <submittedName>
        <fullName evidence="1">Uncharacterized protein</fullName>
    </submittedName>
</protein>
<reference evidence="1" key="1">
    <citation type="journal article" date="2021" name="Proc. Natl. Acad. Sci. U.S.A.">
        <title>A Catalog of Tens of Thousands of Viruses from Human Metagenomes Reveals Hidden Associations with Chronic Diseases.</title>
        <authorList>
            <person name="Tisza M.J."/>
            <person name="Buck C.B."/>
        </authorList>
    </citation>
    <scope>NUCLEOTIDE SEQUENCE</scope>
    <source>
        <strain evidence="1">Cteoh1</strain>
    </source>
</reference>
<sequence>MHLLCNNSKVFRYTNSRPCIWTYYYRRKHLSSLSQSFRFYR</sequence>
<evidence type="ECO:0000313" key="1">
    <source>
        <dbReference type="EMBL" id="DAE19802.1"/>
    </source>
</evidence>
<name>A0A8S5QLD0_9CAUD</name>
<accession>A0A8S5QLD0</accession>
<dbReference type="EMBL" id="BK015686">
    <property type="protein sequence ID" value="DAE19802.1"/>
    <property type="molecule type" value="Genomic_DNA"/>
</dbReference>